<dbReference type="FunFam" id="3.30.830.10:FF:000009">
    <property type="entry name" value="Presequence protease, mitochondrial"/>
    <property type="match status" value="1"/>
</dbReference>
<comment type="similarity">
    <text evidence="3">Belongs to the peptidase M16 family. PreP subfamily.</text>
</comment>
<dbReference type="OrthoDB" id="10250783at2759"/>
<keyword evidence="7" id="KW-0862">Zinc</keyword>
<accession>A0A9W7E8X0</accession>
<dbReference type="InterPro" id="IPR055130">
    <property type="entry name" value="PreP_C"/>
</dbReference>
<dbReference type="Pfam" id="PF22516">
    <property type="entry name" value="PreP_C"/>
    <property type="match status" value="1"/>
</dbReference>
<dbReference type="InterPro" id="IPR007863">
    <property type="entry name" value="Peptidase_M16_C"/>
</dbReference>
<evidence type="ECO:0000256" key="10">
    <source>
        <dbReference type="SAM" id="SignalP"/>
    </source>
</evidence>
<reference evidence="12" key="1">
    <citation type="submission" date="2022-07" db="EMBL/GenBank/DDBJ databases">
        <title>Genome analysis of Parmales, a sister group of diatoms, reveals the evolutionary specialization of diatoms from phago-mixotrophs to photoautotrophs.</title>
        <authorList>
            <person name="Ban H."/>
            <person name="Sato S."/>
            <person name="Yoshikawa S."/>
            <person name="Kazumasa Y."/>
            <person name="Nakamura Y."/>
            <person name="Ichinomiya M."/>
            <person name="Saitoh K."/>
            <person name="Sato N."/>
            <person name="Blanc-Mathieu R."/>
            <person name="Endo H."/>
            <person name="Kuwata A."/>
            <person name="Ogata H."/>
        </authorList>
    </citation>
    <scope>NUCLEOTIDE SEQUENCE</scope>
</reference>
<evidence type="ECO:0000256" key="9">
    <source>
        <dbReference type="ARBA" id="ARBA00023128"/>
    </source>
</evidence>
<evidence type="ECO:0000256" key="6">
    <source>
        <dbReference type="ARBA" id="ARBA00022801"/>
    </source>
</evidence>
<keyword evidence="4" id="KW-0645">Protease</keyword>
<keyword evidence="5" id="KW-0479">Metal-binding</keyword>
<evidence type="ECO:0000256" key="5">
    <source>
        <dbReference type="ARBA" id="ARBA00022723"/>
    </source>
</evidence>
<comment type="caution">
    <text evidence="12">The sequence shown here is derived from an EMBL/GenBank/DDBJ whole genome shotgun (WGS) entry which is preliminary data.</text>
</comment>
<protein>
    <recommendedName>
        <fullName evidence="11">Peptidase M16C associated domain-containing protein</fullName>
    </recommendedName>
</protein>
<dbReference type="SMART" id="SM01264">
    <property type="entry name" value="M16C_associated"/>
    <property type="match status" value="1"/>
</dbReference>
<sequence>MRFTTSIVYVMLSLAILSRTSQRAGAFVVQAKSTSRIPWSTRSCSALASTASSDVLEKLTSSMSVTHPAFDIVDSDVVKEYGAYCTMYQHKKSGAQVLSVAADDDNKVFGITFRTPPTDSTGVAHILEHSVLCGSRKYPTKEPFVELIKGSLNTFLNAFTYPDRTCYPVASQNTKDFYNLVNVYLDAVLHPRATSDPYVHAQEGWHLELSSRSSDLVYKGVVYNEMKGVYSSPDSLLGRESQRSLFPDNTYGVDSGGDPRVIPTLSFEDFRDFHATKYDPSNSRIFFYGDDEVEKRLEILDEYLNEFEDKGTASETKVSWQKKTFTEPKRETHPYPTTPDQPQTHMVNVNWLLNDSPLSSDELLALNVLDHLLLSTPSSVLRKTLMESGLGDSITGGGLSDELLQATFSIGLKGIKQEDVSKVEDLIHETLAKITMEGFEDDAIAASMNSIEFQLREFNTGSFPRGLSLMLGSMSNWIYERDPTSNIKFESALAALKSDLESRGDSVFTGLLKRFLIENTHRSTIEMVPDTALEKKQVDEEKAILAEIKSNLSDNELDEIIEKTAELKRLQALEDTPEAIATIPSLTLSDLDKEVKEYPIAVTDNYADTGITVVTNKMVSTSGILYATLAVDVSDVPLSDVPLIPLFTRIAMETGAGPYDDVQLSRRIGTYTGGVSVRMSTSGVMEDDADDLVTEGTKLTSKLYVKGKATKDNADKLLEIFNLVLTDSKLDSQAKIIEMLKETRSRVESSIQGSGHSYANSRLMSRYSVNGFIGEQTSGITYLKSVKQYLDMAENDFPALLAKLEGIRSTILKANKCRDGMIMNLVADEDVLNESKDDVEKFLNGLPGDASPEEKFTNFYSEEHPWATQAKAVMGDVKNEGFVVPTQVNYVGQGARLYDVGEKMKGSASVIARHLRTGYLWDTVRVIGGAYGGFCTLSGGTGIFTFLSYRDPNFVGSFEAYEAAADALIEQAENLTSEQLATAIIGAVGDLDSALSVDAKGATQFARWLANESAETRQKHRDEILATSKEDFIEFAKRMKERMTKEKMSTAVISSKGSIEEAIEQGREMEIVEVL</sequence>
<evidence type="ECO:0000313" key="13">
    <source>
        <dbReference type="Proteomes" id="UP001165082"/>
    </source>
</evidence>
<dbReference type="InterPro" id="IPR011765">
    <property type="entry name" value="Pept_M16_N"/>
</dbReference>
<keyword evidence="8" id="KW-0482">Metalloprotease</keyword>
<dbReference type="InterPro" id="IPR013578">
    <property type="entry name" value="Peptidase_M16C_assoc"/>
</dbReference>
<dbReference type="GO" id="GO:0004222">
    <property type="term" value="F:metalloendopeptidase activity"/>
    <property type="evidence" value="ECO:0007669"/>
    <property type="project" value="TreeGrafter"/>
</dbReference>
<dbReference type="Pfam" id="PF08367">
    <property type="entry name" value="M16C_assoc"/>
    <property type="match status" value="1"/>
</dbReference>
<dbReference type="Gene3D" id="3.30.830.10">
    <property type="entry name" value="Metalloenzyme, LuxS/M16 peptidase-like"/>
    <property type="match status" value="4"/>
</dbReference>
<dbReference type="Pfam" id="PF00675">
    <property type="entry name" value="Peptidase_M16"/>
    <property type="match status" value="1"/>
</dbReference>
<feature type="chain" id="PRO_5040928895" description="Peptidase M16C associated domain-containing protein" evidence="10">
    <location>
        <begin position="27"/>
        <end position="1075"/>
    </location>
</feature>
<dbReference type="InterPro" id="IPR011249">
    <property type="entry name" value="Metalloenz_LuxS/M16"/>
</dbReference>
<dbReference type="GO" id="GO:0046872">
    <property type="term" value="F:metal ion binding"/>
    <property type="evidence" value="ECO:0007669"/>
    <property type="project" value="UniProtKB-KW"/>
</dbReference>
<name>A0A9W7E8X0_9STRA</name>
<evidence type="ECO:0000256" key="3">
    <source>
        <dbReference type="ARBA" id="ARBA00007575"/>
    </source>
</evidence>
<dbReference type="Pfam" id="PF05193">
    <property type="entry name" value="Peptidase_M16_C"/>
    <property type="match status" value="1"/>
</dbReference>
<evidence type="ECO:0000259" key="11">
    <source>
        <dbReference type="SMART" id="SM01264"/>
    </source>
</evidence>
<dbReference type="GO" id="GO:0016485">
    <property type="term" value="P:protein processing"/>
    <property type="evidence" value="ECO:0007669"/>
    <property type="project" value="TreeGrafter"/>
</dbReference>
<keyword evidence="9" id="KW-0496">Mitochondrion</keyword>
<feature type="signal peptide" evidence="10">
    <location>
        <begin position="1"/>
        <end position="26"/>
    </location>
</feature>
<evidence type="ECO:0000256" key="1">
    <source>
        <dbReference type="ARBA" id="ARBA00001947"/>
    </source>
</evidence>
<gene>
    <name evidence="12" type="ORF">TrRE_jg1773</name>
</gene>
<evidence type="ECO:0000256" key="8">
    <source>
        <dbReference type="ARBA" id="ARBA00023049"/>
    </source>
</evidence>
<dbReference type="AlphaFoldDB" id="A0A9W7E8X0"/>
<dbReference type="Proteomes" id="UP001165082">
    <property type="component" value="Unassembled WGS sequence"/>
</dbReference>
<dbReference type="PANTHER" id="PTHR43016:SF13">
    <property type="entry name" value="PRESEQUENCE PROTEASE, MITOCHONDRIAL"/>
    <property type="match status" value="1"/>
</dbReference>
<dbReference type="EMBL" id="BRXZ01001364">
    <property type="protein sequence ID" value="GMH69365.1"/>
    <property type="molecule type" value="Genomic_DNA"/>
</dbReference>
<dbReference type="SUPFAM" id="SSF63411">
    <property type="entry name" value="LuxS/MPP-like metallohydrolase"/>
    <property type="match status" value="4"/>
</dbReference>
<feature type="domain" description="Peptidase M16C associated" evidence="11">
    <location>
        <begin position="527"/>
        <end position="789"/>
    </location>
</feature>
<comment type="subcellular location">
    <subcellularLocation>
        <location evidence="2">Mitochondrion</location>
    </subcellularLocation>
</comment>
<evidence type="ECO:0000256" key="2">
    <source>
        <dbReference type="ARBA" id="ARBA00004173"/>
    </source>
</evidence>
<evidence type="ECO:0000256" key="7">
    <source>
        <dbReference type="ARBA" id="ARBA00022833"/>
    </source>
</evidence>
<evidence type="ECO:0000256" key="4">
    <source>
        <dbReference type="ARBA" id="ARBA00022670"/>
    </source>
</evidence>
<dbReference type="GO" id="GO:0005739">
    <property type="term" value="C:mitochondrion"/>
    <property type="evidence" value="ECO:0007669"/>
    <property type="project" value="UniProtKB-SubCell"/>
</dbReference>
<dbReference type="PANTHER" id="PTHR43016">
    <property type="entry name" value="PRESEQUENCE PROTEASE"/>
    <property type="match status" value="1"/>
</dbReference>
<dbReference type="FunFam" id="3.30.830.10:FF:000034">
    <property type="entry name" value="presequence protease 1, chloroplastic/mitochondrial"/>
    <property type="match status" value="1"/>
</dbReference>
<keyword evidence="6" id="KW-0378">Hydrolase</keyword>
<keyword evidence="13" id="KW-1185">Reference proteome</keyword>
<evidence type="ECO:0000313" key="12">
    <source>
        <dbReference type="EMBL" id="GMH69365.1"/>
    </source>
</evidence>
<keyword evidence="10" id="KW-0732">Signal</keyword>
<comment type="cofactor">
    <cofactor evidence="1">
        <name>Zn(2+)</name>
        <dbReference type="ChEBI" id="CHEBI:29105"/>
    </cofactor>
</comment>
<organism evidence="12 13">
    <name type="scientific">Triparma retinervis</name>
    <dbReference type="NCBI Taxonomy" id="2557542"/>
    <lineage>
        <taxon>Eukaryota</taxon>
        <taxon>Sar</taxon>
        <taxon>Stramenopiles</taxon>
        <taxon>Ochrophyta</taxon>
        <taxon>Bolidophyceae</taxon>
        <taxon>Parmales</taxon>
        <taxon>Triparmaceae</taxon>
        <taxon>Triparma</taxon>
    </lineage>
</organism>
<proteinExistence type="inferred from homology"/>